<gene>
    <name evidence="2" type="ORF">IAA81_06500</name>
</gene>
<dbReference type="Proteomes" id="UP000823638">
    <property type="component" value="Unassembled WGS sequence"/>
</dbReference>
<dbReference type="Gene3D" id="1.10.10.10">
    <property type="entry name" value="Winged helix-like DNA-binding domain superfamily/Winged helix DNA-binding domain"/>
    <property type="match status" value="1"/>
</dbReference>
<dbReference type="InterPro" id="IPR005561">
    <property type="entry name" value="ANTAR"/>
</dbReference>
<dbReference type="SUPFAM" id="SSF52172">
    <property type="entry name" value="CheY-like"/>
    <property type="match status" value="1"/>
</dbReference>
<dbReference type="PROSITE" id="PS50921">
    <property type="entry name" value="ANTAR"/>
    <property type="match status" value="1"/>
</dbReference>
<dbReference type="EMBL" id="JADIMM010000079">
    <property type="protein sequence ID" value="MBO8457862.1"/>
    <property type="molecule type" value="Genomic_DNA"/>
</dbReference>
<proteinExistence type="predicted"/>
<dbReference type="PIRSF" id="PIRSF036382">
    <property type="entry name" value="RR_antiterm"/>
    <property type="match status" value="1"/>
</dbReference>
<dbReference type="Pfam" id="PF03861">
    <property type="entry name" value="ANTAR"/>
    <property type="match status" value="1"/>
</dbReference>
<evidence type="ECO:0000313" key="3">
    <source>
        <dbReference type="Proteomes" id="UP000823638"/>
    </source>
</evidence>
<dbReference type="AlphaFoldDB" id="A0A9D9N2E4"/>
<evidence type="ECO:0000259" key="1">
    <source>
        <dbReference type="PROSITE" id="PS50921"/>
    </source>
</evidence>
<dbReference type="InterPro" id="IPR036388">
    <property type="entry name" value="WH-like_DNA-bd_sf"/>
</dbReference>
<name>A0A9D9N2E4_9SPIR</name>
<reference evidence="2" key="1">
    <citation type="submission" date="2020-10" db="EMBL/GenBank/DDBJ databases">
        <authorList>
            <person name="Gilroy R."/>
        </authorList>
    </citation>
    <scope>NUCLEOTIDE SEQUENCE</scope>
    <source>
        <strain evidence="2">10532</strain>
    </source>
</reference>
<dbReference type="SMART" id="SM01012">
    <property type="entry name" value="ANTAR"/>
    <property type="match status" value="1"/>
</dbReference>
<evidence type="ECO:0000313" key="2">
    <source>
        <dbReference type="EMBL" id="MBO8457862.1"/>
    </source>
</evidence>
<protein>
    <submittedName>
        <fullName evidence="2">ANTAR domain-containing protein</fullName>
    </submittedName>
</protein>
<feature type="domain" description="ANTAR" evidence="1">
    <location>
        <begin position="123"/>
        <end position="184"/>
    </location>
</feature>
<comment type="caution">
    <text evidence="2">The sequence shown here is derived from an EMBL/GenBank/DDBJ whole genome shotgun (WGS) entry which is preliminary data.</text>
</comment>
<dbReference type="InterPro" id="IPR011006">
    <property type="entry name" value="CheY-like_superfamily"/>
</dbReference>
<sequence length="188" mass="21784">MLLNYYSILIYTKDEKLMSVIKSILPVQIFESEFYSDINAVKRNLSNRRYDVILLDAEDPEVIEFSFSVGDDSTVVVLLCPVSNFETVSERVEGDGIITLAKPFDSFRFYSIMKIVIAVVHKMQNINLKTIKLKEKMDEIRIVNRAKLLLVKNLSMTEQEAHRHIEKKAMDRCLKKSEIAEQIIRTYG</sequence>
<organism evidence="2 3">
    <name type="scientific">Candidatus Gallitreponema excrementavium</name>
    <dbReference type="NCBI Taxonomy" id="2840840"/>
    <lineage>
        <taxon>Bacteria</taxon>
        <taxon>Pseudomonadati</taxon>
        <taxon>Spirochaetota</taxon>
        <taxon>Spirochaetia</taxon>
        <taxon>Spirochaetales</taxon>
        <taxon>Candidatus Gallitreponema</taxon>
    </lineage>
</organism>
<reference evidence="2" key="2">
    <citation type="journal article" date="2021" name="PeerJ">
        <title>Extensive microbial diversity within the chicken gut microbiome revealed by metagenomics and culture.</title>
        <authorList>
            <person name="Gilroy R."/>
            <person name="Ravi A."/>
            <person name="Getino M."/>
            <person name="Pursley I."/>
            <person name="Horton D.L."/>
            <person name="Alikhan N.F."/>
            <person name="Baker D."/>
            <person name="Gharbi K."/>
            <person name="Hall N."/>
            <person name="Watson M."/>
            <person name="Adriaenssens E.M."/>
            <person name="Foster-Nyarko E."/>
            <person name="Jarju S."/>
            <person name="Secka A."/>
            <person name="Antonio M."/>
            <person name="Oren A."/>
            <person name="Chaudhuri R.R."/>
            <person name="La Ragione R."/>
            <person name="Hildebrand F."/>
            <person name="Pallen M.J."/>
        </authorList>
    </citation>
    <scope>NUCLEOTIDE SEQUENCE</scope>
    <source>
        <strain evidence="2">10532</strain>
    </source>
</reference>
<dbReference type="GO" id="GO:0003723">
    <property type="term" value="F:RNA binding"/>
    <property type="evidence" value="ECO:0007669"/>
    <property type="project" value="InterPro"/>
</dbReference>
<dbReference type="InterPro" id="IPR008327">
    <property type="entry name" value="Sig_transdc_resp-reg_antiterm"/>
</dbReference>
<accession>A0A9D9N2E4</accession>